<evidence type="ECO:0000313" key="5">
    <source>
        <dbReference type="EMBL" id="CAB4968023.1"/>
    </source>
</evidence>
<dbReference type="EMBL" id="CAFAAS010000002">
    <property type="protein sequence ID" value="CAB4798423.1"/>
    <property type="molecule type" value="Genomic_DNA"/>
</dbReference>
<protein>
    <submittedName>
        <fullName evidence="2">Unannotated protein</fullName>
    </submittedName>
</protein>
<dbReference type="AlphaFoldDB" id="A0A6J6QX83"/>
<dbReference type="EMBL" id="CAFBRZ010000086">
    <property type="protein sequence ID" value="CAB5159583.1"/>
    <property type="molecule type" value="Genomic_DNA"/>
</dbReference>
<keyword evidence="1" id="KW-0472">Membrane</keyword>
<name>A0A6J6QX83_9ZZZZ</name>
<feature type="transmembrane region" description="Helical" evidence="1">
    <location>
        <begin position="97"/>
        <end position="115"/>
    </location>
</feature>
<feature type="transmembrane region" description="Helical" evidence="1">
    <location>
        <begin position="6"/>
        <end position="25"/>
    </location>
</feature>
<feature type="transmembrane region" description="Helical" evidence="1">
    <location>
        <begin position="37"/>
        <end position="56"/>
    </location>
</feature>
<evidence type="ECO:0000313" key="3">
    <source>
        <dbReference type="EMBL" id="CAB4798423.1"/>
    </source>
</evidence>
<keyword evidence="1" id="KW-1133">Transmembrane helix</keyword>
<dbReference type="EMBL" id="CAEZYE010000049">
    <property type="protein sequence ID" value="CAB4714243.1"/>
    <property type="molecule type" value="Genomic_DNA"/>
</dbReference>
<dbReference type="EMBL" id="CAFBOD010000001">
    <property type="protein sequence ID" value="CAB4968023.1"/>
    <property type="molecule type" value="Genomic_DNA"/>
</dbReference>
<gene>
    <name evidence="2" type="ORF">UFOPK2655_00931</name>
    <name evidence="3" type="ORF">UFOPK3077_00361</name>
    <name evidence="4" type="ORF">UFOPK3667_00360</name>
    <name evidence="5" type="ORF">UFOPK3903_00042</name>
    <name evidence="6" type="ORF">UFOPK4444_01198</name>
</gene>
<sequence>MTSINTVLLVLHILCVIAILSLLLHQWNKNPRKLHPGILHAGLTALIAGIAMVGMFQTVHPDEVLNPTKYGIKLVILISILVISYRNVKKPILAKNTWLLLIGLTTINILIASIWR</sequence>
<organism evidence="2">
    <name type="scientific">freshwater metagenome</name>
    <dbReference type="NCBI Taxonomy" id="449393"/>
    <lineage>
        <taxon>unclassified sequences</taxon>
        <taxon>metagenomes</taxon>
        <taxon>ecological metagenomes</taxon>
    </lineage>
</organism>
<evidence type="ECO:0000256" key="1">
    <source>
        <dbReference type="SAM" id="Phobius"/>
    </source>
</evidence>
<accession>A0A6J6QX83</accession>
<evidence type="ECO:0000313" key="6">
    <source>
        <dbReference type="EMBL" id="CAB5159583.1"/>
    </source>
</evidence>
<reference evidence="2" key="1">
    <citation type="submission" date="2020-05" db="EMBL/GenBank/DDBJ databases">
        <authorList>
            <person name="Chiriac C."/>
            <person name="Salcher M."/>
            <person name="Ghai R."/>
            <person name="Kavagutti S V."/>
        </authorList>
    </citation>
    <scope>NUCLEOTIDE SEQUENCE</scope>
</reference>
<keyword evidence="1" id="KW-0812">Transmembrane</keyword>
<feature type="transmembrane region" description="Helical" evidence="1">
    <location>
        <begin position="68"/>
        <end position="85"/>
    </location>
</feature>
<evidence type="ECO:0000313" key="4">
    <source>
        <dbReference type="EMBL" id="CAB4915707.1"/>
    </source>
</evidence>
<dbReference type="EMBL" id="CAFBMU010000002">
    <property type="protein sequence ID" value="CAB4915707.1"/>
    <property type="molecule type" value="Genomic_DNA"/>
</dbReference>
<proteinExistence type="predicted"/>
<evidence type="ECO:0000313" key="2">
    <source>
        <dbReference type="EMBL" id="CAB4714243.1"/>
    </source>
</evidence>